<keyword evidence="1" id="KW-1133">Transmembrane helix</keyword>
<protein>
    <submittedName>
        <fullName evidence="2">Uncharacterized protein</fullName>
    </submittedName>
</protein>
<dbReference type="Proteomes" id="UP000176445">
    <property type="component" value="Unassembled WGS sequence"/>
</dbReference>
<comment type="caution">
    <text evidence="2">The sequence shown here is derived from an EMBL/GenBank/DDBJ whole genome shotgun (WGS) entry which is preliminary data.</text>
</comment>
<feature type="transmembrane region" description="Helical" evidence="1">
    <location>
        <begin position="6"/>
        <end position="31"/>
    </location>
</feature>
<dbReference type="AlphaFoldDB" id="A0A1F6CIQ4"/>
<accession>A0A1F6CIQ4</accession>
<gene>
    <name evidence="2" type="ORF">A2704_03840</name>
</gene>
<sequence length="127" mass="14868">MITISYIHRFLTSLGFTVIVETAILFILLMLVLKRRDIPPLRIALAGFFASFATIPYVWFVFPYAHTWSRETSLLWSEPFAFVVEAVFYRLFLKLDWRIAFAASFVANLASYLLGPLLRSYGLWIYW</sequence>
<feature type="transmembrane region" description="Helical" evidence="1">
    <location>
        <begin position="43"/>
        <end position="62"/>
    </location>
</feature>
<reference evidence="2 3" key="1">
    <citation type="journal article" date="2016" name="Nat. Commun.">
        <title>Thousands of microbial genomes shed light on interconnected biogeochemical processes in an aquifer system.</title>
        <authorList>
            <person name="Anantharaman K."/>
            <person name="Brown C.T."/>
            <person name="Hug L.A."/>
            <person name="Sharon I."/>
            <person name="Castelle C.J."/>
            <person name="Probst A.J."/>
            <person name="Thomas B.C."/>
            <person name="Singh A."/>
            <person name="Wilkins M.J."/>
            <person name="Karaoz U."/>
            <person name="Brodie E.L."/>
            <person name="Williams K.H."/>
            <person name="Hubbard S.S."/>
            <person name="Banfield J.F."/>
        </authorList>
    </citation>
    <scope>NUCLEOTIDE SEQUENCE [LARGE SCALE GENOMIC DNA]</scope>
</reference>
<dbReference type="EMBL" id="MFKW01000080">
    <property type="protein sequence ID" value="OGG49126.1"/>
    <property type="molecule type" value="Genomic_DNA"/>
</dbReference>
<proteinExistence type="predicted"/>
<organism evidence="2 3">
    <name type="scientific">Candidatus Kaiserbacteria bacterium RIFCSPHIGHO2_01_FULL_54_36b</name>
    <dbReference type="NCBI Taxonomy" id="1798483"/>
    <lineage>
        <taxon>Bacteria</taxon>
        <taxon>Candidatus Kaiseribacteriota</taxon>
    </lineage>
</organism>
<keyword evidence="1" id="KW-0472">Membrane</keyword>
<evidence type="ECO:0000313" key="2">
    <source>
        <dbReference type="EMBL" id="OGG49126.1"/>
    </source>
</evidence>
<name>A0A1F6CIQ4_9BACT</name>
<feature type="transmembrane region" description="Helical" evidence="1">
    <location>
        <begin position="99"/>
        <end position="118"/>
    </location>
</feature>
<keyword evidence="1" id="KW-0812">Transmembrane</keyword>
<evidence type="ECO:0000313" key="3">
    <source>
        <dbReference type="Proteomes" id="UP000176445"/>
    </source>
</evidence>
<evidence type="ECO:0000256" key="1">
    <source>
        <dbReference type="SAM" id="Phobius"/>
    </source>
</evidence>